<feature type="transmembrane region" description="Helical" evidence="7">
    <location>
        <begin position="538"/>
        <end position="557"/>
    </location>
</feature>
<dbReference type="Pfam" id="PF02687">
    <property type="entry name" value="FtsX"/>
    <property type="match status" value="1"/>
</dbReference>
<dbReference type="PANTHER" id="PTHR30572">
    <property type="entry name" value="MEMBRANE COMPONENT OF TRANSPORTER-RELATED"/>
    <property type="match status" value="1"/>
</dbReference>
<gene>
    <name evidence="9" type="ORF">JCM21714_1006</name>
</gene>
<protein>
    <recommendedName>
        <fullName evidence="8">ABC3 transporter permease C-terminal domain-containing protein</fullName>
    </recommendedName>
</protein>
<dbReference type="Proteomes" id="UP000019102">
    <property type="component" value="Unassembled WGS sequence"/>
</dbReference>
<keyword evidence="4 7" id="KW-1133">Transmembrane helix</keyword>
<name>W4VGZ5_9BACI</name>
<dbReference type="eggNOG" id="COG0577">
    <property type="taxonomic scope" value="Bacteria"/>
</dbReference>
<comment type="caution">
    <text evidence="9">The sequence shown here is derived from an EMBL/GenBank/DDBJ whole genome shotgun (WGS) entry which is preliminary data.</text>
</comment>
<feature type="transmembrane region" description="Helical" evidence="7">
    <location>
        <begin position="60"/>
        <end position="81"/>
    </location>
</feature>
<evidence type="ECO:0000259" key="8">
    <source>
        <dbReference type="Pfam" id="PF02687"/>
    </source>
</evidence>
<dbReference type="RefSeq" id="WP_052000368.1">
    <property type="nucleotide sequence ID" value="NZ_BAVS01000002.1"/>
</dbReference>
<dbReference type="GO" id="GO:0022857">
    <property type="term" value="F:transmembrane transporter activity"/>
    <property type="evidence" value="ECO:0007669"/>
    <property type="project" value="TreeGrafter"/>
</dbReference>
<evidence type="ECO:0000313" key="9">
    <source>
        <dbReference type="EMBL" id="GAE92029.1"/>
    </source>
</evidence>
<dbReference type="EMBL" id="BAVS01000002">
    <property type="protein sequence ID" value="GAE92029.1"/>
    <property type="molecule type" value="Genomic_DNA"/>
</dbReference>
<dbReference type="InterPro" id="IPR003838">
    <property type="entry name" value="ABC3_permease_C"/>
</dbReference>
<evidence type="ECO:0000256" key="5">
    <source>
        <dbReference type="ARBA" id="ARBA00023136"/>
    </source>
</evidence>
<feature type="transmembrane region" description="Helical" evidence="7">
    <location>
        <begin position="18"/>
        <end position="39"/>
    </location>
</feature>
<feature type="transmembrane region" description="Helical" evidence="7">
    <location>
        <begin position="436"/>
        <end position="458"/>
    </location>
</feature>
<evidence type="ECO:0000256" key="3">
    <source>
        <dbReference type="ARBA" id="ARBA00022692"/>
    </source>
</evidence>
<feature type="transmembrane region" description="Helical" evidence="7">
    <location>
        <begin position="154"/>
        <end position="172"/>
    </location>
</feature>
<dbReference type="OrthoDB" id="51951at2"/>
<accession>W4VGZ5</accession>
<dbReference type="InterPro" id="IPR050250">
    <property type="entry name" value="Macrolide_Exporter_MacB"/>
</dbReference>
<keyword evidence="5 7" id="KW-0472">Membrane</keyword>
<dbReference type="GO" id="GO:0005886">
    <property type="term" value="C:plasma membrane"/>
    <property type="evidence" value="ECO:0007669"/>
    <property type="project" value="UniProtKB-SubCell"/>
</dbReference>
<organism evidence="9 10">
    <name type="scientific">Gracilibacillus boraciitolerans JCM 21714</name>
    <dbReference type="NCBI Taxonomy" id="1298598"/>
    <lineage>
        <taxon>Bacteria</taxon>
        <taxon>Bacillati</taxon>
        <taxon>Bacillota</taxon>
        <taxon>Bacilli</taxon>
        <taxon>Bacillales</taxon>
        <taxon>Bacillaceae</taxon>
        <taxon>Gracilibacillus</taxon>
    </lineage>
</organism>
<evidence type="ECO:0000313" key="10">
    <source>
        <dbReference type="Proteomes" id="UP000019102"/>
    </source>
</evidence>
<evidence type="ECO:0000256" key="6">
    <source>
        <dbReference type="ARBA" id="ARBA00038076"/>
    </source>
</evidence>
<dbReference type="PANTHER" id="PTHR30572:SF4">
    <property type="entry name" value="ABC TRANSPORTER PERMEASE YTRF"/>
    <property type="match status" value="1"/>
</dbReference>
<reference evidence="9 10" key="1">
    <citation type="journal article" date="2014" name="Genome Announc.">
        <title>Draft Genome Sequence of the Boron-Tolerant and Moderately Halotolerant Bacterium Gracilibacillus boraciitolerans JCM 21714T.</title>
        <authorList>
            <person name="Ahmed I."/>
            <person name="Oshima K."/>
            <person name="Suda W."/>
            <person name="Kitamura K."/>
            <person name="Iida T."/>
            <person name="Ohmori Y."/>
            <person name="Fujiwara T."/>
            <person name="Hattori M."/>
            <person name="Ohkuma M."/>
        </authorList>
    </citation>
    <scope>NUCLEOTIDE SEQUENCE [LARGE SCALE GENOMIC DNA]</scope>
    <source>
        <strain evidence="9 10">JCM 21714</strain>
    </source>
</reference>
<feature type="transmembrane region" description="Helical" evidence="7">
    <location>
        <begin position="479"/>
        <end position="504"/>
    </location>
</feature>
<keyword evidence="3 7" id="KW-0812">Transmembrane</keyword>
<evidence type="ECO:0000256" key="7">
    <source>
        <dbReference type="SAM" id="Phobius"/>
    </source>
</evidence>
<feature type="domain" description="ABC3 transporter permease C-terminal" evidence="8">
    <location>
        <begin position="440"/>
        <end position="561"/>
    </location>
</feature>
<comment type="subcellular location">
    <subcellularLocation>
        <location evidence="1">Cell membrane</location>
        <topology evidence="1">Multi-pass membrane protein</topology>
    </subcellularLocation>
</comment>
<keyword evidence="2" id="KW-1003">Cell membrane</keyword>
<dbReference type="AlphaFoldDB" id="W4VGZ5"/>
<dbReference type="STRING" id="1298598.JCM21714_1006"/>
<keyword evidence="10" id="KW-1185">Reference proteome</keyword>
<proteinExistence type="inferred from homology"/>
<sequence length="571" mass="64713">MEFVDRTALPIKILPESYLYGLLAVFAAILMVMIPVYIASNQSIVHHKQNNENMVSSFKWYTLLFDLLLVGVAIYGLFSFQKRQEALATLTQGKDVNIDPILFFLPALFIIGLGLFILRIYPFVLKVIYRLGEKFWSISLYSSFLQVSRSAKQYQFLMLFLIMTIGIGMYSTSAARTINHNLEEQILYQNGADITLDVRWKSNQIMSGSQAMVNESMQEAEETAETEDFKETIYTEPPFEPFAQVEGVEQATKVFKKQPVKVEAQGNSLFSTELIGIEPKNFGQTAWFKSSLLPHHWYHYLNLLAKEPSSVLISKSVSSSLGVKTGDYLTIGWDGSDTAEFVVYGIIEYWPTFNPIAKTEEDNNPTLIVANLPFVQNAMGLEPYQVWLKTDPGKTRNKLYETMKQAELPVKSIEDVQPKLIELKNSAFLLGLNGTLTLGFLISLIITFIGFLLYWILTIQSRTLQYGIYRAMGISIRKLVVMLVWEQILTSGIACLLGVVIGGITSRLFVPFFQLSFDSQTIVPPFQVMVDPDDMWRIYLFVGFMLIVGLSILVVLLRKIKIHQAIKLGED</sequence>
<comment type="similarity">
    <text evidence="6">Belongs to the ABC-4 integral membrane protein family.</text>
</comment>
<evidence type="ECO:0000256" key="4">
    <source>
        <dbReference type="ARBA" id="ARBA00022989"/>
    </source>
</evidence>
<feature type="transmembrane region" description="Helical" evidence="7">
    <location>
        <begin position="101"/>
        <end position="121"/>
    </location>
</feature>
<evidence type="ECO:0000256" key="1">
    <source>
        <dbReference type="ARBA" id="ARBA00004651"/>
    </source>
</evidence>
<evidence type="ECO:0000256" key="2">
    <source>
        <dbReference type="ARBA" id="ARBA00022475"/>
    </source>
</evidence>